<dbReference type="InterPro" id="IPR011010">
    <property type="entry name" value="DNA_brk_join_enz"/>
</dbReference>
<keyword evidence="9" id="KW-1185">Reference proteome</keyword>
<dbReference type="PANTHER" id="PTHR30629:SF2">
    <property type="entry name" value="PROPHAGE INTEGRASE INTS-RELATED"/>
    <property type="match status" value="1"/>
</dbReference>
<feature type="domain" description="Tyr recombinase" evidence="6">
    <location>
        <begin position="158"/>
        <end position="353"/>
    </location>
</feature>
<evidence type="ECO:0000256" key="4">
    <source>
        <dbReference type="ARBA" id="ARBA00023172"/>
    </source>
</evidence>
<dbReference type="InterPro" id="IPR050808">
    <property type="entry name" value="Phage_Integrase"/>
</dbReference>
<dbReference type="RefSeq" id="WP_196201320.1">
    <property type="nucleotide sequence ID" value="NZ_JADPUN010000129.1"/>
</dbReference>
<dbReference type="Pfam" id="PF00589">
    <property type="entry name" value="Phage_integrase"/>
    <property type="match status" value="1"/>
</dbReference>
<dbReference type="Gene3D" id="1.10.443.10">
    <property type="entry name" value="Intergrase catalytic core"/>
    <property type="match status" value="1"/>
</dbReference>
<dbReference type="InterPro" id="IPR002104">
    <property type="entry name" value="Integrase_catalytic"/>
</dbReference>
<evidence type="ECO:0000256" key="3">
    <source>
        <dbReference type="ARBA" id="ARBA00023125"/>
    </source>
</evidence>
<dbReference type="InterPro" id="IPR010998">
    <property type="entry name" value="Integrase_recombinase_N"/>
</dbReference>
<protein>
    <submittedName>
        <fullName evidence="8">Tyrosine-type recombinase/integrase family protein</fullName>
    </submittedName>
</protein>
<evidence type="ECO:0000259" key="6">
    <source>
        <dbReference type="PROSITE" id="PS51898"/>
    </source>
</evidence>
<dbReference type="Gene3D" id="1.10.150.130">
    <property type="match status" value="1"/>
</dbReference>
<comment type="similarity">
    <text evidence="1">Belongs to the 'phage' integrase family.</text>
</comment>
<comment type="caution">
    <text evidence="8">The sequence shown here is derived from an EMBL/GenBank/DDBJ whole genome shotgun (WGS) entry which is preliminary data.</text>
</comment>
<gene>
    <name evidence="8" type="ORF">I0C86_12080</name>
</gene>
<evidence type="ECO:0000256" key="5">
    <source>
        <dbReference type="PROSITE-ProRule" id="PRU01248"/>
    </source>
</evidence>
<keyword evidence="4" id="KW-0233">DNA recombination</keyword>
<accession>A0ABS0GU18</accession>
<feature type="domain" description="Core-binding (CB)" evidence="7">
    <location>
        <begin position="58"/>
        <end position="137"/>
    </location>
</feature>
<keyword evidence="3 5" id="KW-0238">DNA-binding</keyword>
<dbReference type="PANTHER" id="PTHR30629">
    <property type="entry name" value="PROPHAGE INTEGRASE"/>
    <property type="match status" value="1"/>
</dbReference>
<dbReference type="EMBL" id="JADPUN010000129">
    <property type="protein sequence ID" value="MBF9129692.1"/>
    <property type="molecule type" value="Genomic_DNA"/>
</dbReference>
<evidence type="ECO:0000256" key="1">
    <source>
        <dbReference type="ARBA" id="ARBA00008857"/>
    </source>
</evidence>
<dbReference type="PROSITE" id="PS51900">
    <property type="entry name" value="CB"/>
    <property type="match status" value="1"/>
</dbReference>
<evidence type="ECO:0000313" key="8">
    <source>
        <dbReference type="EMBL" id="MBF9129692.1"/>
    </source>
</evidence>
<evidence type="ECO:0000259" key="7">
    <source>
        <dbReference type="PROSITE" id="PS51900"/>
    </source>
</evidence>
<dbReference type="InterPro" id="IPR013762">
    <property type="entry name" value="Integrase-like_cat_sf"/>
</dbReference>
<reference evidence="8 9" key="1">
    <citation type="submission" date="2020-11" db="EMBL/GenBank/DDBJ databases">
        <title>A novel isolate from a Black sea contaminated sediment with potential to produce alkanes: Plantactinospora alkalitolerans sp. nov.</title>
        <authorList>
            <person name="Carro L."/>
            <person name="Veyisoglu A."/>
            <person name="Guven K."/>
            <person name="Schumann P."/>
            <person name="Klenk H.-P."/>
            <person name="Sahin N."/>
        </authorList>
    </citation>
    <scope>NUCLEOTIDE SEQUENCE [LARGE SCALE GENOMIC DNA]</scope>
    <source>
        <strain evidence="8 9">S1510</strain>
    </source>
</reference>
<dbReference type="InterPro" id="IPR044068">
    <property type="entry name" value="CB"/>
</dbReference>
<proteinExistence type="inferred from homology"/>
<dbReference type="InterPro" id="IPR004107">
    <property type="entry name" value="Integrase_SAM-like_N"/>
</dbReference>
<evidence type="ECO:0000256" key="2">
    <source>
        <dbReference type="ARBA" id="ARBA00022908"/>
    </source>
</evidence>
<sequence length="375" mass="42023">MAWIEQRGTNYRVRLRLPDGTVATDSVHPTRNTADIRRKQVDLDHALDTYLDPTLGRITLTEWVQIWEAGHIAGDAKWAAYRSHLRNHILPRFGDTPLTKITRQTVKVFVKQLKTHLADSSAASVMSLLSLLMREAVADGRIPHNPCQGVKVVTRQSAERPHATATQVNTIAGRIERRSDQILVITAAYTGMRWGELAGLARSNTHLGHGLIRVDPDVGALHEVQGRLYLGPPKTAGSARDIHLPPFLITLLHEVLNSHDHDQVFCGARGALLRRSSMSRRVFGPAVNGNPRTHTGPIIEGMHFHDLRHTHKTWMIEDGIPEIAQARRLGHRLPGVRDIYSHVTPTMISDVTRALQDRWQTTQPTTTKHRHLRAA</sequence>
<keyword evidence="2" id="KW-0229">DNA integration</keyword>
<dbReference type="PROSITE" id="PS51898">
    <property type="entry name" value="TYR_RECOMBINASE"/>
    <property type="match status" value="1"/>
</dbReference>
<name>A0ABS0GU18_9ACTN</name>
<dbReference type="Pfam" id="PF14659">
    <property type="entry name" value="Phage_int_SAM_3"/>
    <property type="match status" value="1"/>
</dbReference>
<dbReference type="Proteomes" id="UP000638560">
    <property type="component" value="Unassembled WGS sequence"/>
</dbReference>
<organism evidence="8 9">
    <name type="scientific">Plantactinospora alkalitolerans</name>
    <dbReference type="NCBI Taxonomy" id="2789879"/>
    <lineage>
        <taxon>Bacteria</taxon>
        <taxon>Bacillati</taxon>
        <taxon>Actinomycetota</taxon>
        <taxon>Actinomycetes</taxon>
        <taxon>Micromonosporales</taxon>
        <taxon>Micromonosporaceae</taxon>
        <taxon>Plantactinospora</taxon>
    </lineage>
</organism>
<evidence type="ECO:0000313" key="9">
    <source>
        <dbReference type="Proteomes" id="UP000638560"/>
    </source>
</evidence>
<dbReference type="SUPFAM" id="SSF56349">
    <property type="entry name" value="DNA breaking-rejoining enzymes"/>
    <property type="match status" value="1"/>
</dbReference>